<dbReference type="SUPFAM" id="SSF52743">
    <property type="entry name" value="Subtilisin-like"/>
    <property type="match status" value="1"/>
</dbReference>
<dbReference type="InterPro" id="IPR022398">
    <property type="entry name" value="Peptidase_S8_His-AS"/>
</dbReference>
<feature type="non-terminal residue" evidence="8">
    <location>
        <position position="187"/>
    </location>
</feature>
<feature type="domain" description="Peptidase S8/S53" evidence="6">
    <location>
        <begin position="137"/>
        <end position="186"/>
    </location>
</feature>
<proteinExistence type="inferred from homology"/>
<evidence type="ECO:0000259" key="7">
    <source>
        <dbReference type="Pfam" id="PF05922"/>
    </source>
</evidence>
<accession>A0ABX1FHX0</accession>
<comment type="similarity">
    <text evidence="1 5">Belongs to the peptidase S8 family.</text>
</comment>
<evidence type="ECO:0000313" key="8">
    <source>
        <dbReference type="EMBL" id="NKE58574.1"/>
    </source>
</evidence>
<keyword evidence="4" id="KW-0720">Serine protease</keyword>
<dbReference type="InterPro" id="IPR050131">
    <property type="entry name" value="Peptidase_S8_subtilisin-like"/>
</dbReference>
<evidence type="ECO:0000256" key="3">
    <source>
        <dbReference type="ARBA" id="ARBA00022801"/>
    </source>
</evidence>
<dbReference type="InterPro" id="IPR036852">
    <property type="entry name" value="Peptidase_S8/S53_dom_sf"/>
</dbReference>
<reference evidence="8 9" key="1">
    <citation type="submission" date="2019-08" db="EMBL/GenBank/DDBJ databases">
        <title>Lentzea from Indian Himalayas.</title>
        <authorList>
            <person name="Mandal S."/>
            <person name="Mallick Gupta A."/>
            <person name="Maiti P.K."/>
            <person name="Sarkar J."/>
            <person name="Mandal S."/>
        </authorList>
    </citation>
    <scope>NUCLEOTIDE SEQUENCE [LARGE SCALE GENOMIC DNA]</scope>
    <source>
        <strain evidence="8 9">PSKA42</strain>
    </source>
</reference>
<organism evidence="8 9">
    <name type="scientific">Lentzea indica</name>
    <dbReference type="NCBI Taxonomy" id="2604800"/>
    <lineage>
        <taxon>Bacteria</taxon>
        <taxon>Bacillati</taxon>
        <taxon>Actinomycetota</taxon>
        <taxon>Actinomycetes</taxon>
        <taxon>Pseudonocardiales</taxon>
        <taxon>Pseudonocardiaceae</taxon>
        <taxon>Lentzea</taxon>
    </lineage>
</organism>
<comment type="caution">
    <text evidence="8">The sequence shown here is derived from an EMBL/GenBank/DDBJ whole genome shotgun (WGS) entry which is preliminary data.</text>
</comment>
<dbReference type="Gene3D" id="3.40.50.200">
    <property type="entry name" value="Peptidase S8/S53 domain"/>
    <property type="match status" value="1"/>
</dbReference>
<dbReference type="InterPro" id="IPR023827">
    <property type="entry name" value="Peptidase_S8_Asp-AS"/>
</dbReference>
<keyword evidence="2" id="KW-0645">Protease</keyword>
<dbReference type="Gene3D" id="3.30.70.80">
    <property type="entry name" value="Peptidase S8 propeptide/proteinase inhibitor I9"/>
    <property type="match status" value="1"/>
</dbReference>
<dbReference type="PANTHER" id="PTHR43806:SF11">
    <property type="entry name" value="CEREVISIN-RELATED"/>
    <property type="match status" value="1"/>
</dbReference>
<dbReference type="InterPro" id="IPR000209">
    <property type="entry name" value="Peptidase_S8/S53_dom"/>
</dbReference>
<dbReference type="PRINTS" id="PR00723">
    <property type="entry name" value="SUBTILISIN"/>
</dbReference>
<sequence length="187" mass="19468">MLAVTMTWLGGVAGMADASAQDPIRPVGGKPVPEQYIVVLADDVTQPLPTVAPQLAGKHGGKVRQIWGAALNGFSVQMTEQKAARLAADPQVAFVEPVIEVELADTQTAAPWGLDRLDQRALPLDTKYSYATTASNVTAYILDTGIRTSHTDFGGRASVGFDAIGDGRNGQDCQGHGTHVAGTVGGT</sequence>
<dbReference type="InterPro" id="IPR037045">
    <property type="entry name" value="S8pro/Inhibitor_I9_sf"/>
</dbReference>
<dbReference type="PANTHER" id="PTHR43806">
    <property type="entry name" value="PEPTIDASE S8"/>
    <property type="match status" value="1"/>
</dbReference>
<evidence type="ECO:0000259" key="6">
    <source>
        <dbReference type="Pfam" id="PF00082"/>
    </source>
</evidence>
<dbReference type="EMBL" id="VSRL01000058">
    <property type="protein sequence ID" value="NKE58574.1"/>
    <property type="molecule type" value="Genomic_DNA"/>
</dbReference>
<evidence type="ECO:0000313" key="9">
    <source>
        <dbReference type="Proteomes" id="UP001515943"/>
    </source>
</evidence>
<keyword evidence="9" id="KW-1185">Reference proteome</keyword>
<dbReference type="Proteomes" id="UP001515943">
    <property type="component" value="Unassembled WGS sequence"/>
</dbReference>
<evidence type="ECO:0000256" key="2">
    <source>
        <dbReference type="ARBA" id="ARBA00022670"/>
    </source>
</evidence>
<dbReference type="PROSITE" id="PS51892">
    <property type="entry name" value="SUBTILASE"/>
    <property type="match status" value="1"/>
</dbReference>
<evidence type="ECO:0000256" key="4">
    <source>
        <dbReference type="ARBA" id="ARBA00022825"/>
    </source>
</evidence>
<evidence type="ECO:0000256" key="5">
    <source>
        <dbReference type="PROSITE-ProRule" id="PRU01240"/>
    </source>
</evidence>
<name>A0ABX1FHX0_9PSEU</name>
<dbReference type="PROSITE" id="PS00137">
    <property type="entry name" value="SUBTILASE_HIS"/>
    <property type="match status" value="1"/>
</dbReference>
<comment type="caution">
    <text evidence="5">Lacks conserved residue(s) required for the propagation of feature annotation.</text>
</comment>
<feature type="domain" description="Inhibitor I9" evidence="7">
    <location>
        <begin position="59"/>
        <end position="103"/>
    </location>
</feature>
<keyword evidence="3" id="KW-0378">Hydrolase</keyword>
<dbReference type="InterPro" id="IPR010259">
    <property type="entry name" value="S8pro/Inhibitor_I9"/>
</dbReference>
<dbReference type="InterPro" id="IPR015500">
    <property type="entry name" value="Peptidase_S8_subtilisin-rel"/>
</dbReference>
<dbReference type="PROSITE" id="PS00136">
    <property type="entry name" value="SUBTILASE_ASP"/>
    <property type="match status" value="1"/>
</dbReference>
<evidence type="ECO:0000256" key="1">
    <source>
        <dbReference type="ARBA" id="ARBA00011073"/>
    </source>
</evidence>
<dbReference type="Pfam" id="PF00082">
    <property type="entry name" value="Peptidase_S8"/>
    <property type="match status" value="1"/>
</dbReference>
<dbReference type="Pfam" id="PF05922">
    <property type="entry name" value="Inhibitor_I9"/>
    <property type="match status" value="1"/>
</dbReference>
<protein>
    <submittedName>
        <fullName evidence="8">S8 family peptidase</fullName>
    </submittedName>
</protein>
<dbReference type="SUPFAM" id="SSF54897">
    <property type="entry name" value="Protease propeptides/inhibitors"/>
    <property type="match status" value="1"/>
</dbReference>
<gene>
    <name evidence="8" type="ORF">FXN61_17810</name>
</gene>